<keyword evidence="4" id="KW-1185">Reference proteome</keyword>
<evidence type="ECO:0000259" key="2">
    <source>
        <dbReference type="Pfam" id="PF02350"/>
    </source>
</evidence>
<proteinExistence type="inferred from homology"/>
<dbReference type="InterPro" id="IPR003331">
    <property type="entry name" value="UDP_GlcNAc_Epimerase_2_dom"/>
</dbReference>
<dbReference type="Pfam" id="PF02350">
    <property type="entry name" value="Epimerase_2"/>
    <property type="match status" value="1"/>
</dbReference>
<dbReference type="PANTHER" id="PTHR43174:SF1">
    <property type="entry name" value="UDP-N-ACETYLGLUCOSAMINE 2-EPIMERASE"/>
    <property type="match status" value="1"/>
</dbReference>
<reference evidence="3 4" key="1">
    <citation type="submission" date="2017-11" db="EMBL/GenBank/DDBJ databases">
        <title>Comparative genomic analysis of Holospora spp., intranuclear symbionts of paramecia.</title>
        <authorList>
            <person name="Garushyants S.K."/>
            <person name="Beliavskaya A."/>
            <person name="Malko D.B."/>
            <person name="Logacheva M.D."/>
            <person name="Rautian M.S."/>
            <person name="Gelfand M.S."/>
        </authorList>
    </citation>
    <scope>NUCLEOTIDE SEQUENCE [LARGE SCALE GENOMIC DNA]</scope>
    <source>
        <strain evidence="4">02AZ16</strain>
    </source>
</reference>
<gene>
    <name evidence="3" type="ORF">HCUR_01417</name>
</gene>
<dbReference type="RefSeq" id="WP_104207330.1">
    <property type="nucleotide sequence ID" value="NZ_PHHC01000136.1"/>
</dbReference>
<protein>
    <submittedName>
        <fullName evidence="3">UDP-2,3-diacetamido-2,3-dideoxy-D-glucuronate 2-epimerase</fullName>
    </submittedName>
</protein>
<dbReference type="Proteomes" id="UP000239425">
    <property type="component" value="Unassembled WGS sequence"/>
</dbReference>
<dbReference type="PANTHER" id="PTHR43174">
    <property type="entry name" value="UDP-N-ACETYLGLUCOSAMINE 2-EPIMERASE"/>
    <property type="match status" value="1"/>
</dbReference>
<organism evidence="3 4">
    <name type="scientific">Holospora curviuscula</name>
    <dbReference type="NCBI Taxonomy" id="1082868"/>
    <lineage>
        <taxon>Bacteria</taxon>
        <taxon>Pseudomonadati</taxon>
        <taxon>Pseudomonadota</taxon>
        <taxon>Alphaproteobacteria</taxon>
        <taxon>Holosporales</taxon>
        <taxon>Holosporaceae</taxon>
        <taxon>Holospora</taxon>
    </lineage>
</organism>
<evidence type="ECO:0000256" key="1">
    <source>
        <dbReference type="RuleBase" id="RU003513"/>
    </source>
</evidence>
<evidence type="ECO:0000313" key="4">
    <source>
        <dbReference type="Proteomes" id="UP000239425"/>
    </source>
</evidence>
<feature type="domain" description="UDP-N-acetylglucosamine 2-epimerase" evidence="2">
    <location>
        <begin position="24"/>
        <end position="328"/>
    </location>
</feature>
<dbReference type="OrthoDB" id="9803238at2"/>
<dbReference type="GO" id="GO:0016853">
    <property type="term" value="F:isomerase activity"/>
    <property type="evidence" value="ECO:0007669"/>
    <property type="project" value="UniProtKB-KW"/>
</dbReference>
<name>A0A2S5R726_9PROT</name>
<dbReference type="Gene3D" id="3.40.50.2000">
    <property type="entry name" value="Glycogen Phosphorylase B"/>
    <property type="match status" value="2"/>
</dbReference>
<keyword evidence="1" id="KW-0413">Isomerase</keyword>
<dbReference type="InterPro" id="IPR029767">
    <property type="entry name" value="WecB-like"/>
</dbReference>
<dbReference type="SUPFAM" id="SSF53756">
    <property type="entry name" value="UDP-Glycosyltransferase/glycogen phosphorylase"/>
    <property type="match status" value="1"/>
</dbReference>
<comment type="caution">
    <text evidence="3">The sequence shown here is derived from an EMBL/GenBank/DDBJ whole genome shotgun (WGS) entry which is preliminary data.</text>
</comment>
<accession>A0A2S5R726</accession>
<dbReference type="AlphaFoldDB" id="A0A2S5R726"/>
<dbReference type="EMBL" id="PHHC01000136">
    <property type="protein sequence ID" value="PPE03141.1"/>
    <property type="molecule type" value="Genomic_DNA"/>
</dbReference>
<dbReference type="NCBIfam" id="TIGR00236">
    <property type="entry name" value="wecB"/>
    <property type="match status" value="1"/>
</dbReference>
<evidence type="ECO:0000313" key="3">
    <source>
        <dbReference type="EMBL" id="PPE03141.1"/>
    </source>
</evidence>
<comment type="similarity">
    <text evidence="1">Belongs to the UDP-N-acetylglucosamine 2-epimerase family.</text>
</comment>
<dbReference type="CDD" id="cd03786">
    <property type="entry name" value="GTB_UDP-GlcNAc_2-Epimerase"/>
    <property type="match status" value="1"/>
</dbReference>
<sequence>MTLRIHTIIGARPQFIKAGALSRTLKKYPGIIETIVHTGQHFDTNMSDVFFKELDIPKPQYSMNINSGSHGQMTGRMLEGIEAILKEDKPDAVLVYGDTNSTLSGALSASKLHIPVIHIEAGLRSFNRKMPEEINRILTDHVSDYLFCPTQTAVDNLHNEAIKNGVYHVGDIMYDATLYAMDYIKTNFSVFKKFMGLPEKFAFMTMHRAESTESMEEFQSMMDYALRFAKNHNLRIIFSVHPRTKALVQKAQLDDTFITVEPLRYFETQYCLSKAHFVLTDSGGLQKEAYFYRVPCITLRQETEWVETIECGWNRLWTVENYKLRKDITDYGDGDCAEEIINLLLEEFL</sequence>